<feature type="transmembrane region" description="Helical" evidence="7">
    <location>
        <begin position="126"/>
        <end position="143"/>
    </location>
</feature>
<organism evidence="9 10">
    <name type="scientific">Kutzneria buriramensis</name>
    <dbReference type="NCBI Taxonomy" id="1045776"/>
    <lineage>
        <taxon>Bacteria</taxon>
        <taxon>Bacillati</taxon>
        <taxon>Actinomycetota</taxon>
        <taxon>Actinomycetes</taxon>
        <taxon>Pseudonocardiales</taxon>
        <taxon>Pseudonocardiaceae</taxon>
        <taxon>Kutzneria</taxon>
    </lineage>
</organism>
<dbReference type="InterPro" id="IPR000515">
    <property type="entry name" value="MetI-like"/>
</dbReference>
<feature type="transmembrane region" description="Helical" evidence="7">
    <location>
        <begin position="33"/>
        <end position="55"/>
    </location>
</feature>
<dbReference type="EMBL" id="QUNO01000014">
    <property type="protein sequence ID" value="REH37984.1"/>
    <property type="molecule type" value="Genomic_DNA"/>
</dbReference>
<dbReference type="CDD" id="cd06261">
    <property type="entry name" value="TM_PBP2"/>
    <property type="match status" value="1"/>
</dbReference>
<dbReference type="InterPro" id="IPR035906">
    <property type="entry name" value="MetI-like_sf"/>
</dbReference>
<feature type="transmembrane region" description="Helical" evidence="7">
    <location>
        <begin position="193"/>
        <end position="219"/>
    </location>
</feature>
<comment type="similarity">
    <text evidence="7">Belongs to the binding-protein-dependent transport system permease family.</text>
</comment>
<gene>
    <name evidence="9" type="ORF">BCF44_1149</name>
</gene>
<dbReference type="SUPFAM" id="SSF161098">
    <property type="entry name" value="MetI-like"/>
    <property type="match status" value="1"/>
</dbReference>
<dbReference type="OrthoDB" id="9796361at2"/>
<dbReference type="Proteomes" id="UP000256269">
    <property type="component" value="Unassembled WGS sequence"/>
</dbReference>
<evidence type="ECO:0000256" key="6">
    <source>
        <dbReference type="ARBA" id="ARBA00023136"/>
    </source>
</evidence>
<dbReference type="GO" id="GO:0055085">
    <property type="term" value="P:transmembrane transport"/>
    <property type="evidence" value="ECO:0007669"/>
    <property type="project" value="InterPro"/>
</dbReference>
<comment type="subcellular location">
    <subcellularLocation>
        <location evidence="1 7">Cell membrane</location>
        <topology evidence="1 7">Multi-pass membrane protein</topology>
    </subcellularLocation>
</comment>
<dbReference type="AlphaFoldDB" id="A0A3E0H574"/>
<evidence type="ECO:0000313" key="9">
    <source>
        <dbReference type="EMBL" id="REH37984.1"/>
    </source>
</evidence>
<sequence>MTTVVSEAVTLAPPEPLVAAPRRRLRPGKPIPFGRLVGVATVVGIWALASAVGLLDPRKLSAPWTVLQTGIDLARDGTLEANTAASLHRAVLGLVIGVAVGTLLAVLSGLTRLGEALIDGPIQVKRAIPALGLIPLMILWLGIGETFKVVLIAIVVALAIYVPTHNALTSIDSRYVELAEVVGLSRWGFLRKVVAPGALPGFFLGLRLAVTGSWLALIVVEEVNAVDGLGKMMYSAQDYGQSDVILVGLVLYGLFGYLSDSLVRLVERRVLSWRRTLAN</sequence>
<feature type="transmembrane region" description="Helical" evidence="7">
    <location>
        <begin position="90"/>
        <end position="114"/>
    </location>
</feature>
<dbReference type="GO" id="GO:0005886">
    <property type="term" value="C:plasma membrane"/>
    <property type="evidence" value="ECO:0007669"/>
    <property type="project" value="UniProtKB-SubCell"/>
</dbReference>
<keyword evidence="2 7" id="KW-0813">Transport</keyword>
<evidence type="ECO:0000256" key="3">
    <source>
        <dbReference type="ARBA" id="ARBA00022475"/>
    </source>
</evidence>
<proteinExistence type="inferred from homology"/>
<dbReference type="PANTHER" id="PTHR30151:SF38">
    <property type="entry name" value="ALIPHATIC SULFONATES TRANSPORT PERMEASE PROTEIN SSUC-RELATED"/>
    <property type="match status" value="1"/>
</dbReference>
<evidence type="ECO:0000256" key="2">
    <source>
        <dbReference type="ARBA" id="ARBA00022448"/>
    </source>
</evidence>
<evidence type="ECO:0000259" key="8">
    <source>
        <dbReference type="PROSITE" id="PS50928"/>
    </source>
</evidence>
<dbReference type="Gene3D" id="1.10.3720.10">
    <property type="entry name" value="MetI-like"/>
    <property type="match status" value="1"/>
</dbReference>
<keyword evidence="4 7" id="KW-0812">Transmembrane</keyword>
<feature type="transmembrane region" description="Helical" evidence="7">
    <location>
        <begin position="149"/>
        <end position="168"/>
    </location>
</feature>
<reference evidence="9 10" key="1">
    <citation type="submission" date="2018-08" db="EMBL/GenBank/DDBJ databases">
        <title>Genomic Encyclopedia of Archaeal and Bacterial Type Strains, Phase II (KMG-II): from individual species to whole genera.</title>
        <authorList>
            <person name="Goeker M."/>
        </authorList>
    </citation>
    <scope>NUCLEOTIDE SEQUENCE [LARGE SCALE GENOMIC DNA]</scope>
    <source>
        <strain evidence="9 10">DSM 45791</strain>
    </source>
</reference>
<accession>A0A3E0H574</accession>
<name>A0A3E0H574_9PSEU</name>
<protein>
    <submittedName>
        <fullName evidence="9">Sulfonate transport system permease protein</fullName>
    </submittedName>
</protein>
<evidence type="ECO:0000256" key="4">
    <source>
        <dbReference type="ARBA" id="ARBA00022692"/>
    </source>
</evidence>
<evidence type="ECO:0000256" key="1">
    <source>
        <dbReference type="ARBA" id="ARBA00004651"/>
    </source>
</evidence>
<dbReference type="Pfam" id="PF00528">
    <property type="entry name" value="BPD_transp_1"/>
    <property type="match status" value="1"/>
</dbReference>
<evidence type="ECO:0000256" key="5">
    <source>
        <dbReference type="ARBA" id="ARBA00022989"/>
    </source>
</evidence>
<dbReference type="RefSeq" id="WP_116178861.1">
    <property type="nucleotide sequence ID" value="NZ_CP144375.1"/>
</dbReference>
<feature type="domain" description="ABC transmembrane type-1" evidence="8">
    <location>
        <begin position="83"/>
        <end position="263"/>
    </location>
</feature>
<keyword evidence="6 7" id="KW-0472">Membrane</keyword>
<keyword evidence="3" id="KW-1003">Cell membrane</keyword>
<feature type="transmembrane region" description="Helical" evidence="7">
    <location>
        <begin position="239"/>
        <end position="259"/>
    </location>
</feature>
<keyword evidence="5 7" id="KW-1133">Transmembrane helix</keyword>
<evidence type="ECO:0000256" key="7">
    <source>
        <dbReference type="RuleBase" id="RU363032"/>
    </source>
</evidence>
<evidence type="ECO:0000313" key="10">
    <source>
        <dbReference type="Proteomes" id="UP000256269"/>
    </source>
</evidence>
<dbReference type="PROSITE" id="PS50928">
    <property type="entry name" value="ABC_TM1"/>
    <property type="match status" value="1"/>
</dbReference>
<comment type="caution">
    <text evidence="9">The sequence shown here is derived from an EMBL/GenBank/DDBJ whole genome shotgun (WGS) entry which is preliminary data.</text>
</comment>
<dbReference type="PANTHER" id="PTHR30151">
    <property type="entry name" value="ALKANE SULFONATE ABC TRANSPORTER-RELATED, MEMBRANE SUBUNIT"/>
    <property type="match status" value="1"/>
</dbReference>
<keyword evidence="10" id="KW-1185">Reference proteome</keyword>